<dbReference type="PROSITE" id="PS50026">
    <property type="entry name" value="EGF_3"/>
    <property type="match status" value="7"/>
</dbReference>
<protein>
    <submittedName>
        <fullName evidence="9">Hemicentin-2</fullName>
    </submittedName>
</protein>
<dbReference type="FunFam" id="2.10.25.10:FF:000038">
    <property type="entry name" value="Fibrillin 2"/>
    <property type="match status" value="1"/>
</dbReference>
<evidence type="ECO:0000256" key="6">
    <source>
        <dbReference type="SAM" id="MobiDB-lite"/>
    </source>
</evidence>
<keyword evidence="2" id="KW-0732">Signal</keyword>
<feature type="domain" description="EGF-like" evidence="8">
    <location>
        <begin position="209"/>
        <end position="242"/>
    </location>
</feature>
<feature type="region of interest" description="Disordered" evidence="6">
    <location>
        <begin position="1320"/>
        <end position="1348"/>
    </location>
</feature>
<feature type="disulfide bond" evidence="5">
    <location>
        <begin position="156"/>
        <end position="165"/>
    </location>
</feature>
<dbReference type="PANTHER" id="PTHR24033">
    <property type="entry name" value="EGF-LIKE DOMAIN-CONTAINING PROTEIN"/>
    <property type="match status" value="1"/>
</dbReference>
<feature type="disulfide bond" evidence="5">
    <location>
        <begin position="496"/>
        <end position="505"/>
    </location>
</feature>
<comment type="caution">
    <text evidence="9">The sequence shown here is derived from an EMBL/GenBank/DDBJ whole genome shotgun (WGS) entry which is preliminary data.</text>
</comment>
<keyword evidence="7" id="KW-1133">Transmembrane helix</keyword>
<evidence type="ECO:0000256" key="1">
    <source>
        <dbReference type="ARBA" id="ARBA00022536"/>
    </source>
</evidence>
<dbReference type="SMART" id="SM00179">
    <property type="entry name" value="EGF_CA"/>
    <property type="match status" value="1"/>
</dbReference>
<keyword evidence="4 5" id="KW-1015">Disulfide bond</keyword>
<feature type="disulfide bond" evidence="5">
    <location>
        <begin position="307"/>
        <end position="316"/>
    </location>
</feature>
<feature type="domain" description="EGF-like" evidence="8">
    <location>
        <begin position="285"/>
        <end position="317"/>
    </location>
</feature>
<dbReference type="InterPro" id="IPR018097">
    <property type="entry name" value="EGF_Ca-bd_CS"/>
</dbReference>
<feature type="disulfide bond" evidence="5">
    <location>
        <begin position="232"/>
        <end position="241"/>
    </location>
</feature>
<keyword evidence="7" id="KW-0812">Transmembrane</keyword>
<feature type="compositionally biased region" description="Basic and acidic residues" evidence="6">
    <location>
        <begin position="1329"/>
        <end position="1338"/>
    </location>
</feature>
<feature type="disulfide bond" evidence="5">
    <location>
        <begin position="477"/>
        <end position="494"/>
    </location>
</feature>
<evidence type="ECO:0000256" key="5">
    <source>
        <dbReference type="PROSITE-ProRule" id="PRU00076"/>
    </source>
</evidence>
<feature type="domain" description="EGF-like" evidence="8">
    <location>
        <begin position="1"/>
        <end position="14"/>
    </location>
</feature>
<feature type="disulfide bond" evidence="5">
    <location>
        <begin position="4"/>
        <end position="13"/>
    </location>
</feature>
<dbReference type="OrthoDB" id="6430273at2759"/>
<organism evidence="9 10">
    <name type="scientific">Trichonephila clavata</name>
    <name type="common">Joro spider</name>
    <name type="synonym">Nephila clavata</name>
    <dbReference type="NCBI Taxonomy" id="2740835"/>
    <lineage>
        <taxon>Eukaryota</taxon>
        <taxon>Metazoa</taxon>
        <taxon>Ecdysozoa</taxon>
        <taxon>Arthropoda</taxon>
        <taxon>Chelicerata</taxon>
        <taxon>Arachnida</taxon>
        <taxon>Araneae</taxon>
        <taxon>Araneomorphae</taxon>
        <taxon>Entelegynae</taxon>
        <taxon>Araneoidea</taxon>
        <taxon>Nephilidae</taxon>
        <taxon>Trichonephila</taxon>
    </lineage>
</organism>
<feature type="domain" description="EGF-like" evidence="8">
    <location>
        <begin position="1191"/>
        <end position="1229"/>
    </location>
</feature>
<evidence type="ECO:0000256" key="2">
    <source>
        <dbReference type="ARBA" id="ARBA00022729"/>
    </source>
</evidence>
<evidence type="ECO:0000313" key="9">
    <source>
        <dbReference type="EMBL" id="GFQ74869.1"/>
    </source>
</evidence>
<keyword evidence="3" id="KW-0677">Repeat</keyword>
<dbReference type="InterPro" id="IPR000152">
    <property type="entry name" value="EGF-type_Asp/Asn_hydroxyl_site"/>
</dbReference>
<feature type="transmembrane region" description="Helical" evidence="7">
    <location>
        <begin position="1290"/>
        <end position="1311"/>
    </location>
</feature>
<name>A0A8X6KIE7_TRICU</name>
<dbReference type="PROSITE" id="PS01187">
    <property type="entry name" value="EGF_CA"/>
    <property type="match status" value="1"/>
</dbReference>
<reference evidence="9" key="1">
    <citation type="submission" date="2020-07" db="EMBL/GenBank/DDBJ databases">
        <title>Multicomponent nature underlies the extraordinary mechanical properties of spider dragline silk.</title>
        <authorList>
            <person name="Kono N."/>
            <person name="Nakamura H."/>
            <person name="Mori M."/>
            <person name="Yoshida Y."/>
            <person name="Ohtoshi R."/>
            <person name="Malay A.D."/>
            <person name="Moran D.A.P."/>
            <person name="Tomita M."/>
            <person name="Numata K."/>
            <person name="Arakawa K."/>
        </authorList>
    </citation>
    <scope>NUCLEOTIDE SEQUENCE</scope>
</reference>
<keyword evidence="7" id="KW-0472">Membrane</keyword>
<dbReference type="Proteomes" id="UP000887116">
    <property type="component" value="Unassembled WGS sequence"/>
</dbReference>
<accession>A0A8X6KIE7</accession>
<feature type="disulfide bond" evidence="5">
    <location>
        <begin position="1265"/>
        <end position="1274"/>
    </location>
</feature>
<dbReference type="PROSITE" id="PS00010">
    <property type="entry name" value="ASX_HYDROXYL"/>
    <property type="match status" value="1"/>
</dbReference>
<sequence length="1348" mass="147794">MCSCKKGSTGDLCETITGCDELKCPEGISQCVLDEAAEKGVCQCTDKSKVYSNNKCIASCSEDADCNSRGTCGSDKMCSCKKGSTGDLCETITGCDELKCPEGISQCVLDEAAEKGVCQCTDKSKVYSNNKCIAACSKDDDCKNEGSCGEDKMCSCKNGTSGELCEIITGCDELKCTADISECVLDEEEEKGACQCKDESKVYFNSKCVASCSNNDDCKNRGTCGSNKVCSCKKGASGDLCDVVDGCKELKCPDDISECVFDEKAEGGVCQCKEANKVYSDGKCVACTKDNHCKNGGTCGSEKTCSCKKGTSGDQCQTIAGCDELKCNVSVSRCLLNETAEKGVCQCIDKKKQYVNNTCAACECGKGICSFRDGQKHCVCEKTFVFKESTGKCEKCDCGEGEDECYFDDENNKKCKCHEGYKSFKDIKCVECNCGGNGDCDLNDKGQKECSCHDGYAIRIINKNTTCVARCESDEECLNSGKCRDENANSAKFCECVSGTTGDNCEIITECVTGTYKRCEKSGGECTLKGTNVECTCTEPKKLDQKLKMCRDKCAKKEDCHNEAICEGDLCQCKKGTSGDDCGTIDNCEQLNCEGINAKCIYDNTIGNGTCKCNDENFLYVDKKCVEKCKTKDDCKHGAACDAELCRCFPGTSGDKCEKVDGCAELKCEDIDGECVYDMDKKKATCKCNDKEFVYKDEKCIAKWCLENCNKQSSTCDYLNGTGLCLCKDGQKYYDYAANTCKDVDKCLWNTTCEKEDKVCEKDKCVCKKFFEEDKDKKCQRKEICKSNVCFQGAKCTESNAPGRVLCQCQGENQYYSANGKCEDGSCFLPNQKGKCKGRCPAEMTRAENGECVALKDEKKCPTDCGPLGWCFKKNKDTEECRCDPTFAVAVKGKCELKVKEICATKLLLESDPYKCKCNGTFKYAQNGVTCEKRTCSDEDALSDCKSKGAICEDVWKVSGVGYKCTCPEGYAMDSGKCLDPCSRFSVKESCSTNGQVCYTGENRNADCRCSPTFVFNKVTKTCEASSSNITFMLHNLPVESKKYLKKDDIVSVNIISLSEDIINSMKKVYEKLDIAAIFNYKIDGDVILTDIWLQSQEPVPKNFDPVERLKRQKKKMEEVTILPPALLLRDDRFKEVVHETLALCSESVKRAVCGKGATCSNYKCICENGYRTIDSTIRVQGKTTILRCEDIDECVEKTHNCPVNSTCVNTPGDYFCKCTNGNRKKEGDDPNALDKKPCTSICDPNPCGAGKCQITEKFTVDCICPPGKTGSLCGRDDVYLKKASKNTTVVGAVLGTLLAITIVLIIVYIVRQRKSSYSEDFTPAPRMDNAEMTERRPMRGVTNRAYQ</sequence>
<dbReference type="Gene3D" id="2.10.25.10">
    <property type="entry name" value="Laminin"/>
    <property type="match status" value="4"/>
</dbReference>
<dbReference type="EMBL" id="BMAO01021485">
    <property type="protein sequence ID" value="GFQ74869.1"/>
    <property type="molecule type" value="Genomic_DNA"/>
</dbReference>
<evidence type="ECO:0000256" key="3">
    <source>
        <dbReference type="ARBA" id="ARBA00022737"/>
    </source>
</evidence>
<evidence type="ECO:0000259" key="8">
    <source>
        <dbReference type="PROSITE" id="PS50026"/>
    </source>
</evidence>
<dbReference type="InterPro" id="IPR051830">
    <property type="entry name" value="NOTCH_homolog"/>
</dbReference>
<dbReference type="PANTHER" id="PTHR24033:SF226">
    <property type="entry name" value="PROTEIN CRUMBS HOMOLOG 1-LIKE ISOFORM X1"/>
    <property type="match status" value="1"/>
</dbReference>
<evidence type="ECO:0000256" key="7">
    <source>
        <dbReference type="SAM" id="Phobius"/>
    </source>
</evidence>
<proteinExistence type="predicted"/>
<dbReference type="CDD" id="cd00054">
    <property type="entry name" value="EGF_CA"/>
    <property type="match status" value="1"/>
</dbReference>
<dbReference type="SMART" id="SM00181">
    <property type="entry name" value="EGF"/>
    <property type="match status" value="19"/>
</dbReference>
<dbReference type="PROSITE" id="PS00022">
    <property type="entry name" value="EGF_1"/>
    <property type="match status" value="7"/>
</dbReference>
<keyword evidence="10" id="KW-1185">Reference proteome</keyword>
<feature type="domain" description="EGF-like" evidence="8">
    <location>
        <begin position="133"/>
        <end position="166"/>
    </location>
</feature>
<evidence type="ECO:0000313" key="10">
    <source>
        <dbReference type="Proteomes" id="UP000887116"/>
    </source>
</evidence>
<dbReference type="InterPro" id="IPR001881">
    <property type="entry name" value="EGF-like_Ca-bd_dom"/>
</dbReference>
<dbReference type="SUPFAM" id="SSF57196">
    <property type="entry name" value="EGF/Laminin"/>
    <property type="match status" value="1"/>
</dbReference>
<feature type="domain" description="EGF-like" evidence="8">
    <location>
        <begin position="1244"/>
        <end position="1275"/>
    </location>
</feature>
<dbReference type="Gene3D" id="2.90.20.10">
    <property type="entry name" value="Plasmodium vivax P25 domain"/>
    <property type="match status" value="1"/>
</dbReference>
<evidence type="ECO:0000256" key="4">
    <source>
        <dbReference type="ARBA" id="ARBA00023157"/>
    </source>
</evidence>
<dbReference type="InterPro" id="IPR000742">
    <property type="entry name" value="EGF"/>
</dbReference>
<gene>
    <name evidence="9" type="primary">X975_02013</name>
    <name evidence="9" type="ORF">TNCT_288051</name>
</gene>
<feature type="domain" description="EGF-like" evidence="8">
    <location>
        <begin position="468"/>
        <end position="506"/>
    </location>
</feature>
<dbReference type="PROSITE" id="PS01186">
    <property type="entry name" value="EGF_2"/>
    <property type="match status" value="1"/>
</dbReference>
<keyword evidence="1 5" id="KW-0245">EGF-like domain</keyword>
<dbReference type="GO" id="GO:0005509">
    <property type="term" value="F:calcium ion binding"/>
    <property type="evidence" value="ECO:0007669"/>
    <property type="project" value="InterPro"/>
</dbReference>
<comment type="caution">
    <text evidence="5">Lacks conserved residue(s) required for the propagation of feature annotation.</text>
</comment>